<evidence type="ECO:0008006" key="4">
    <source>
        <dbReference type="Google" id="ProtNLM"/>
    </source>
</evidence>
<reference evidence="2 3" key="1">
    <citation type="journal article" date="2012" name="J. Bacteriol.">
        <title>Draft Genome Sequence of Oceaniovalibus guishaninsula JLT2003T.</title>
        <authorList>
            <person name="Tang K."/>
            <person name="Liu K."/>
            <person name="Jiao N."/>
        </authorList>
    </citation>
    <scope>NUCLEOTIDE SEQUENCE [LARGE SCALE GENOMIC DNA]</scope>
    <source>
        <strain evidence="2 3">JLT2003</strain>
    </source>
</reference>
<organism evidence="2 3">
    <name type="scientific">Oceaniovalibus guishaninsula JLT2003</name>
    <dbReference type="NCBI Taxonomy" id="1231392"/>
    <lineage>
        <taxon>Bacteria</taxon>
        <taxon>Pseudomonadati</taxon>
        <taxon>Pseudomonadota</taxon>
        <taxon>Alphaproteobacteria</taxon>
        <taxon>Rhodobacterales</taxon>
        <taxon>Roseobacteraceae</taxon>
        <taxon>Oceaniovalibus</taxon>
    </lineage>
</organism>
<proteinExistence type="predicted"/>
<keyword evidence="1" id="KW-0812">Transmembrane</keyword>
<dbReference type="OrthoDB" id="7862849at2"/>
<comment type="caution">
    <text evidence="2">The sequence shown here is derived from an EMBL/GenBank/DDBJ whole genome shotgun (WGS) entry which is preliminary data.</text>
</comment>
<keyword evidence="3" id="KW-1185">Reference proteome</keyword>
<keyword evidence="1" id="KW-0472">Membrane</keyword>
<sequence length="83" mass="8681">MTPSLICAVIWLVAAGLTGLRAARPGHWALAGALIAAGVPLSGWITVQNGPWIGLAMLLAGALVLRWPPSAPRRDRRLLPPGE</sequence>
<dbReference type="InterPro" id="IPR018919">
    <property type="entry name" value="DUF2484"/>
</dbReference>
<dbReference type="Pfam" id="PF10658">
    <property type="entry name" value="DUF2484"/>
    <property type="match status" value="1"/>
</dbReference>
<gene>
    <name evidence="2" type="ORF">OCGS_0435</name>
</gene>
<keyword evidence="1" id="KW-1133">Transmembrane helix</keyword>
<dbReference type="Proteomes" id="UP000006765">
    <property type="component" value="Unassembled WGS sequence"/>
</dbReference>
<feature type="transmembrane region" description="Helical" evidence="1">
    <location>
        <begin position="49"/>
        <end position="67"/>
    </location>
</feature>
<dbReference type="STRING" id="1231392.OCGS_0435"/>
<evidence type="ECO:0000313" key="3">
    <source>
        <dbReference type="Proteomes" id="UP000006765"/>
    </source>
</evidence>
<name>K2I8G9_9RHOB</name>
<dbReference type="EMBL" id="AMGO01000007">
    <property type="protein sequence ID" value="EKE45345.1"/>
    <property type="molecule type" value="Genomic_DNA"/>
</dbReference>
<protein>
    <recommendedName>
        <fullName evidence="4">DUF2484 family protein</fullName>
    </recommendedName>
</protein>
<evidence type="ECO:0000256" key="1">
    <source>
        <dbReference type="SAM" id="Phobius"/>
    </source>
</evidence>
<evidence type="ECO:0000313" key="2">
    <source>
        <dbReference type="EMBL" id="EKE45345.1"/>
    </source>
</evidence>
<accession>K2I8G9</accession>
<dbReference type="RefSeq" id="WP_007425588.1">
    <property type="nucleotide sequence ID" value="NZ_AMGO01000007.1"/>
</dbReference>
<dbReference type="AlphaFoldDB" id="K2I8G9"/>